<organism evidence="1 2">
    <name type="scientific">Pisciglobus halotolerans</name>
    <dbReference type="NCBI Taxonomy" id="745365"/>
    <lineage>
        <taxon>Bacteria</taxon>
        <taxon>Bacillati</taxon>
        <taxon>Bacillota</taxon>
        <taxon>Bacilli</taxon>
        <taxon>Lactobacillales</taxon>
        <taxon>Carnobacteriaceae</taxon>
    </lineage>
</organism>
<gene>
    <name evidence="1" type="ORF">SAMN04489868_11237</name>
</gene>
<dbReference type="Proteomes" id="UP000198668">
    <property type="component" value="Unassembled WGS sequence"/>
</dbReference>
<dbReference type="AlphaFoldDB" id="A0A1I3C360"/>
<proteinExistence type="predicted"/>
<reference evidence="1 2" key="1">
    <citation type="submission" date="2016-10" db="EMBL/GenBank/DDBJ databases">
        <authorList>
            <person name="de Groot N.N."/>
        </authorList>
    </citation>
    <scope>NUCLEOTIDE SEQUENCE [LARGE SCALE GENOMIC DNA]</scope>
    <source>
        <strain evidence="1 2">DSM 27630</strain>
    </source>
</reference>
<keyword evidence="2" id="KW-1185">Reference proteome</keyword>
<evidence type="ECO:0000313" key="1">
    <source>
        <dbReference type="EMBL" id="SFH68629.1"/>
    </source>
</evidence>
<accession>A0A1I3C360</accession>
<name>A0A1I3C360_9LACT</name>
<evidence type="ECO:0000313" key="2">
    <source>
        <dbReference type="Proteomes" id="UP000198668"/>
    </source>
</evidence>
<dbReference type="EMBL" id="FOQE01000012">
    <property type="protein sequence ID" value="SFH68629.1"/>
    <property type="molecule type" value="Genomic_DNA"/>
</dbReference>
<sequence>MNLRVFDLEKVIKTIEAVGGYQVFGTDMKKDEVDSNESFFIYYDKGPITKADGSNQYLRDFILMFITKENAEIDEFGLILALQKCRLRFDNTEYDYGRIADTEREARMTTFNFHQALVVC</sequence>
<protein>
    <submittedName>
        <fullName evidence="1">Uncharacterized protein</fullName>
    </submittedName>
</protein>